<dbReference type="SUPFAM" id="SSF158682">
    <property type="entry name" value="TerB-like"/>
    <property type="match status" value="1"/>
</dbReference>
<comment type="caution">
    <text evidence="1">The sequence shown here is derived from an EMBL/GenBank/DDBJ whole genome shotgun (WGS) entry which is preliminary data.</text>
</comment>
<gene>
    <name evidence="1" type="ORF">A9200_14535</name>
</gene>
<dbReference type="AlphaFoldDB" id="A0A1B7ZD32"/>
<dbReference type="CDD" id="cd07177">
    <property type="entry name" value="terB_like"/>
    <property type="match status" value="1"/>
</dbReference>
<accession>A0A1B7ZD32</accession>
<name>A0A1B7ZD32_9FLAO</name>
<dbReference type="EMBL" id="LZFP01000004">
    <property type="protein sequence ID" value="OBR41035.1"/>
    <property type="molecule type" value="Genomic_DNA"/>
</dbReference>
<keyword evidence="2" id="KW-1185">Reference proteome</keyword>
<dbReference type="Gene3D" id="1.10.3680.10">
    <property type="entry name" value="TerB-like"/>
    <property type="match status" value="1"/>
</dbReference>
<organism evidence="1 2">
    <name type="scientific">Maribacter hydrothermalis</name>
    <dbReference type="NCBI Taxonomy" id="1836467"/>
    <lineage>
        <taxon>Bacteria</taxon>
        <taxon>Pseudomonadati</taxon>
        <taxon>Bacteroidota</taxon>
        <taxon>Flavobacteriia</taxon>
        <taxon>Flavobacteriales</taxon>
        <taxon>Flavobacteriaceae</taxon>
        <taxon>Maribacter</taxon>
    </lineage>
</organism>
<dbReference type="RefSeq" id="WP_068483147.1">
    <property type="nucleotide sequence ID" value="NZ_CP018760.1"/>
</dbReference>
<protein>
    <recommendedName>
        <fullName evidence="3">Tellurite resistance protein TerB</fullName>
    </recommendedName>
</protein>
<dbReference type="Proteomes" id="UP000092164">
    <property type="component" value="Unassembled WGS sequence"/>
</dbReference>
<dbReference type="STRING" id="1836467.BTR34_16360"/>
<proteinExistence type="predicted"/>
<evidence type="ECO:0000313" key="1">
    <source>
        <dbReference type="EMBL" id="OBR41035.1"/>
    </source>
</evidence>
<dbReference type="OrthoDB" id="851603at2"/>
<evidence type="ECO:0000313" key="2">
    <source>
        <dbReference type="Proteomes" id="UP000092164"/>
    </source>
</evidence>
<dbReference type="InterPro" id="IPR029024">
    <property type="entry name" value="TerB-like"/>
</dbReference>
<reference evidence="2" key="1">
    <citation type="submission" date="2016-06" db="EMBL/GenBank/DDBJ databases">
        <authorList>
            <person name="Zhan P."/>
        </authorList>
    </citation>
    <scope>NUCLEOTIDE SEQUENCE [LARGE SCALE GENOMIC DNA]</scope>
    <source>
        <strain evidence="2">T28</strain>
    </source>
</reference>
<dbReference type="KEGG" id="mart:BTR34_16360"/>
<sequence length="141" mass="16241">MGFQELFESFDKKKRKSHFKNLLAVAMADGKLDNIEFDYIMQLADKCYMTGDEVKRVIDFPEAISFHPPKTERERFDQMYDLVTVMLVDGRIDDREMQLCKVFAMKLGFKPAIVDKLVLDLIDNALKGVAKDVALAHVFSK</sequence>
<evidence type="ECO:0008006" key="3">
    <source>
        <dbReference type="Google" id="ProtNLM"/>
    </source>
</evidence>